<sequence length="480" mass="54215">MTIDLVPTFDEQFATGTLPRDFQYGFATAAWQVEGGWDQDGRGPCVWDDLAAKPGTIANGDNGHVAANSYNLWREDVRVLKELGARVYRFSVSWSRVIPKGGRGDEVNEAGVAYYSNLVDALLEAGIEPCVTIFHWDLPSALEARYGGWSSREIIADFGHYARLLFTRLGDRVKHWITINEPFIVLRNMSRGVKPNYDWEIDTWRIPGHMILAHAAAVKAYRDDFAHQGGDIGICLNCDWFEPLGDSQEAQIAPQARRDTYLGLYADPIYLGRFPQRCIDTAGDRLPQFTDAEWAMVKGSSDVFYLNSYSTHWFTGEKLTDETKEMYGGYVSTQVDAEGRLIGEAGQPGFLKTVPWGFRKIVTYIHERYLAPTSLPLVISENGFSIAKEATLGLPRVLDDTKRIDYFRAYIGELVKAANEDGVNVRGYYAWSLLDNIEWMAGFECLFGSVFVDRENGHARHIKKSGYWLKEYFEAATKHV</sequence>
<dbReference type="RefSeq" id="XP_069205553.1">
    <property type="nucleotide sequence ID" value="XM_069357616.1"/>
</dbReference>
<dbReference type="Proteomes" id="UP001565368">
    <property type="component" value="Unassembled WGS sequence"/>
</dbReference>
<dbReference type="GeneID" id="95990291"/>
<evidence type="ECO:0000256" key="1">
    <source>
        <dbReference type="ARBA" id="ARBA00010838"/>
    </source>
</evidence>
<comment type="caution">
    <text evidence="7">The sequence shown here is derived from an EMBL/GenBank/DDBJ whole genome shotgun (WGS) entry which is preliminary data.</text>
</comment>
<protein>
    <recommendedName>
        <fullName evidence="2">beta-glucosidase</fullName>
        <ecNumber evidence="2">3.2.1.21</ecNumber>
    </recommendedName>
</protein>
<proteinExistence type="inferred from homology"/>
<gene>
    <name evidence="7" type="ORF">Q8F55_009248</name>
</gene>
<dbReference type="Gene3D" id="3.20.20.80">
    <property type="entry name" value="Glycosidases"/>
    <property type="match status" value="1"/>
</dbReference>
<evidence type="ECO:0000313" key="8">
    <source>
        <dbReference type="Proteomes" id="UP001565368"/>
    </source>
</evidence>
<dbReference type="SUPFAM" id="SSF51445">
    <property type="entry name" value="(Trans)glycosidases"/>
    <property type="match status" value="1"/>
</dbReference>
<keyword evidence="3" id="KW-0378">Hydrolase</keyword>
<evidence type="ECO:0000313" key="7">
    <source>
        <dbReference type="EMBL" id="KAL1405609.1"/>
    </source>
</evidence>
<dbReference type="PANTHER" id="PTHR10353:SF36">
    <property type="entry name" value="LP05116P"/>
    <property type="match status" value="1"/>
</dbReference>
<keyword evidence="8" id="KW-1185">Reference proteome</keyword>
<evidence type="ECO:0000256" key="5">
    <source>
        <dbReference type="PROSITE-ProRule" id="PRU10055"/>
    </source>
</evidence>
<dbReference type="PANTHER" id="PTHR10353">
    <property type="entry name" value="GLYCOSYL HYDROLASE"/>
    <property type="match status" value="1"/>
</dbReference>
<evidence type="ECO:0000256" key="2">
    <source>
        <dbReference type="ARBA" id="ARBA00012744"/>
    </source>
</evidence>
<dbReference type="EC" id="3.2.1.21" evidence="2"/>
<reference evidence="7 8" key="1">
    <citation type="submission" date="2023-08" db="EMBL/GenBank/DDBJ databases">
        <title>Annotated Genome Sequence of Vanrija albida AlHP1.</title>
        <authorList>
            <person name="Herzog R."/>
        </authorList>
    </citation>
    <scope>NUCLEOTIDE SEQUENCE [LARGE SCALE GENOMIC DNA]</scope>
    <source>
        <strain evidence="7 8">AlHP1</strain>
    </source>
</reference>
<dbReference type="InterPro" id="IPR018120">
    <property type="entry name" value="Glyco_hydro_1_AS"/>
</dbReference>
<dbReference type="PROSITE" id="PS00572">
    <property type="entry name" value="GLYCOSYL_HYDROL_F1_1"/>
    <property type="match status" value="1"/>
</dbReference>
<name>A0ABR3PT47_9TREE</name>
<evidence type="ECO:0000256" key="4">
    <source>
        <dbReference type="ARBA" id="ARBA00023295"/>
    </source>
</evidence>
<feature type="active site" description="Nucleophile" evidence="5">
    <location>
        <position position="381"/>
    </location>
</feature>
<dbReference type="PRINTS" id="PR00131">
    <property type="entry name" value="GLHYDRLASE1"/>
</dbReference>
<dbReference type="InterPro" id="IPR017853">
    <property type="entry name" value="GH"/>
</dbReference>
<dbReference type="Pfam" id="PF00232">
    <property type="entry name" value="Glyco_hydro_1"/>
    <property type="match status" value="1"/>
</dbReference>
<dbReference type="InterPro" id="IPR001360">
    <property type="entry name" value="Glyco_hydro_1"/>
</dbReference>
<keyword evidence="4" id="KW-0326">Glycosidase</keyword>
<dbReference type="EMBL" id="JBBXJM010000007">
    <property type="protein sequence ID" value="KAL1405609.1"/>
    <property type="molecule type" value="Genomic_DNA"/>
</dbReference>
<organism evidence="7 8">
    <name type="scientific">Vanrija albida</name>
    <dbReference type="NCBI Taxonomy" id="181172"/>
    <lineage>
        <taxon>Eukaryota</taxon>
        <taxon>Fungi</taxon>
        <taxon>Dikarya</taxon>
        <taxon>Basidiomycota</taxon>
        <taxon>Agaricomycotina</taxon>
        <taxon>Tremellomycetes</taxon>
        <taxon>Trichosporonales</taxon>
        <taxon>Trichosporonaceae</taxon>
        <taxon>Vanrija</taxon>
    </lineage>
</organism>
<comment type="similarity">
    <text evidence="1 6">Belongs to the glycosyl hydrolase 1 family.</text>
</comment>
<accession>A0ABR3PT47</accession>
<evidence type="ECO:0000256" key="6">
    <source>
        <dbReference type="RuleBase" id="RU003690"/>
    </source>
</evidence>
<evidence type="ECO:0000256" key="3">
    <source>
        <dbReference type="ARBA" id="ARBA00022801"/>
    </source>
</evidence>